<keyword evidence="7" id="KW-0456">Lyase</keyword>
<evidence type="ECO:0000256" key="5">
    <source>
        <dbReference type="ARBA" id="ARBA00023115"/>
    </source>
</evidence>
<dbReference type="GO" id="GO:0008295">
    <property type="term" value="P:spermidine biosynthetic process"/>
    <property type="evidence" value="ECO:0007669"/>
    <property type="project" value="UniProtKB-KW"/>
</dbReference>
<dbReference type="Proteomes" id="UP000292424">
    <property type="component" value="Chromosome"/>
</dbReference>
<keyword evidence="5" id="KW-0620">Polyamine biosynthesis</keyword>
<dbReference type="InterPro" id="IPR003826">
    <property type="entry name" value="AdoMetDC_fam_prok"/>
</dbReference>
<evidence type="ECO:0000256" key="1">
    <source>
        <dbReference type="ARBA" id="ARBA00001928"/>
    </source>
</evidence>
<keyword evidence="9" id="KW-0670">Pyruvate</keyword>
<dbReference type="OrthoDB" id="9793120at2"/>
<dbReference type="InterPro" id="IPR016067">
    <property type="entry name" value="S-AdoMet_deCO2ase_core"/>
</dbReference>
<dbReference type="SUPFAM" id="SSF56276">
    <property type="entry name" value="S-adenosylmethionine decarboxylase"/>
    <property type="match status" value="1"/>
</dbReference>
<proteinExistence type="predicted"/>
<dbReference type="Pfam" id="PF02675">
    <property type="entry name" value="AdoMet_dc"/>
    <property type="match status" value="1"/>
</dbReference>
<dbReference type="PANTHER" id="PTHR33866:SF2">
    <property type="entry name" value="S-ADENOSYLMETHIONINE DECARBOXYLASE PROENZYME"/>
    <property type="match status" value="1"/>
</dbReference>
<keyword evidence="3" id="KW-0068">Autocatalytic cleavage</keyword>
<evidence type="ECO:0000256" key="7">
    <source>
        <dbReference type="ARBA" id="ARBA00023239"/>
    </source>
</evidence>
<keyword evidence="4" id="KW-0745">Spermidine biosynthesis</keyword>
<accession>A0A5P2G6U7</accession>
<evidence type="ECO:0000313" key="11">
    <source>
        <dbReference type="Proteomes" id="UP000292424"/>
    </source>
</evidence>
<dbReference type="GO" id="GO:0004014">
    <property type="term" value="F:adenosylmethionine decarboxylase activity"/>
    <property type="evidence" value="ECO:0007669"/>
    <property type="project" value="InterPro"/>
</dbReference>
<dbReference type="RefSeq" id="WP_131328109.1">
    <property type="nucleotide sequence ID" value="NZ_CP044016.1"/>
</dbReference>
<evidence type="ECO:0000256" key="4">
    <source>
        <dbReference type="ARBA" id="ARBA00023066"/>
    </source>
</evidence>
<keyword evidence="6" id="KW-0865">Zymogen</keyword>
<dbReference type="GO" id="GO:0005829">
    <property type="term" value="C:cytosol"/>
    <property type="evidence" value="ECO:0007669"/>
    <property type="project" value="TreeGrafter"/>
</dbReference>
<reference evidence="10 11" key="1">
    <citation type="submission" date="2019-09" db="EMBL/GenBank/DDBJ databases">
        <title>Complete genome sequence of Arachidicoccus sp. B3-10 isolated from apple orchard soil.</title>
        <authorList>
            <person name="Kim H.S."/>
            <person name="Han K.-I."/>
            <person name="Suh M.K."/>
            <person name="Lee K.C."/>
            <person name="Eom M.K."/>
            <person name="Kim J.-S."/>
            <person name="Kang S.W."/>
            <person name="Sin Y."/>
            <person name="Lee J.-S."/>
        </authorList>
    </citation>
    <scope>NUCLEOTIDE SEQUENCE [LARGE SCALE GENOMIC DNA]</scope>
    <source>
        <strain evidence="10 11">B3-10</strain>
    </source>
</reference>
<evidence type="ECO:0000256" key="8">
    <source>
        <dbReference type="ARBA" id="ARBA00023270"/>
    </source>
</evidence>
<keyword evidence="8" id="KW-0704">Schiff base</keyword>
<evidence type="ECO:0000256" key="3">
    <source>
        <dbReference type="ARBA" id="ARBA00022813"/>
    </source>
</evidence>
<keyword evidence="11" id="KW-1185">Reference proteome</keyword>
<evidence type="ECO:0000256" key="2">
    <source>
        <dbReference type="ARBA" id="ARBA00022793"/>
    </source>
</evidence>
<comment type="cofactor">
    <cofactor evidence="1">
        <name>pyruvate</name>
        <dbReference type="ChEBI" id="CHEBI:15361"/>
    </cofactor>
</comment>
<keyword evidence="2" id="KW-0210">Decarboxylase</keyword>
<sequence length="119" mass="13649">MEEKNIFGTHSLMTLTTSAADKLTDENTFCAFTDFLIDEYGLEKVGQVVHKFESQGFTASFCLKESHICIHTWPELKSLTLDVYLCNYSQDNTDKVQEISASYIRYFSASIVKRNTIER</sequence>
<evidence type="ECO:0000256" key="9">
    <source>
        <dbReference type="ARBA" id="ARBA00023317"/>
    </source>
</evidence>
<gene>
    <name evidence="10" type="ORF">E0W69_000650</name>
</gene>
<dbReference type="PANTHER" id="PTHR33866">
    <property type="entry name" value="S-ADENOSYLMETHIONINE DECARBOXYLASE PROENZYME"/>
    <property type="match status" value="1"/>
</dbReference>
<evidence type="ECO:0000313" key="10">
    <source>
        <dbReference type="EMBL" id="QES87231.1"/>
    </source>
</evidence>
<dbReference type="Gene3D" id="3.60.90.10">
    <property type="entry name" value="S-adenosylmethionine decarboxylase"/>
    <property type="match status" value="1"/>
</dbReference>
<name>A0A5P2G6U7_9BACT</name>
<dbReference type="KEGG" id="arac:E0W69_000650"/>
<dbReference type="EMBL" id="CP044016">
    <property type="protein sequence ID" value="QES87231.1"/>
    <property type="molecule type" value="Genomic_DNA"/>
</dbReference>
<organism evidence="10 11">
    <name type="scientific">Rhizosphaericola mali</name>
    <dbReference type="NCBI Taxonomy" id="2545455"/>
    <lineage>
        <taxon>Bacteria</taxon>
        <taxon>Pseudomonadati</taxon>
        <taxon>Bacteroidota</taxon>
        <taxon>Chitinophagia</taxon>
        <taxon>Chitinophagales</taxon>
        <taxon>Chitinophagaceae</taxon>
        <taxon>Rhizosphaericola</taxon>
    </lineage>
</organism>
<protein>
    <submittedName>
        <fullName evidence="10">Adenosylmethionine decarboxylase</fullName>
    </submittedName>
</protein>
<evidence type="ECO:0000256" key="6">
    <source>
        <dbReference type="ARBA" id="ARBA00023145"/>
    </source>
</evidence>
<dbReference type="AlphaFoldDB" id="A0A5P2G6U7"/>